<reference evidence="2" key="1">
    <citation type="submission" date="2022-11" db="EMBL/GenBank/DDBJ databases">
        <title>Minimal conservation of predation-associated metabolite biosynthetic gene clusters underscores biosynthetic potential of Myxococcota including descriptions for ten novel species: Archangium lansinium sp. nov., Myxococcus landrumus sp. nov., Nannocystis bai.</title>
        <authorList>
            <person name="Ahearne A."/>
            <person name="Stevens C."/>
            <person name="Phillips K."/>
        </authorList>
    </citation>
    <scope>NUCLEOTIDE SEQUENCE</scope>
    <source>
        <strain evidence="2">Na p29</strain>
    </source>
</reference>
<evidence type="ECO:0000256" key="1">
    <source>
        <dbReference type="SAM" id="MobiDB-lite"/>
    </source>
</evidence>
<dbReference type="EMBL" id="JAPNKE010000002">
    <property type="protein sequence ID" value="MCY1005141.1"/>
    <property type="molecule type" value="Genomic_DNA"/>
</dbReference>
<organism evidence="2 3">
    <name type="scientific">Nannocystis pusilla</name>
    <dbReference type="NCBI Taxonomy" id="889268"/>
    <lineage>
        <taxon>Bacteria</taxon>
        <taxon>Pseudomonadati</taxon>
        <taxon>Myxococcota</taxon>
        <taxon>Polyangia</taxon>
        <taxon>Nannocystales</taxon>
        <taxon>Nannocystaceae</taxon>
        <taxon>Nannocystis</taxon>
    </lineage>
</organism>
<dbReference type="Proteomes" id="UP001150924">
    <property type="component" value="Unassembled WGS sequence"/>
</dbReference>
<accession>A0A9X3IV85</accession>
<evidence type="ECO:0000313" key="2">
    <source>
        <dbReference type="EMBL" id="MCY1005141.1"/>
    </source>
</evidence>
<proteinExistence type="predicted"/>
<evidence type="ECO:0000313" key="3">
    <source>
        <dbReference type="Proteomes" id="UP001150924"/>
    </source>
</evidence>
<gene>
    <name evidence="2" type="ORF">OV079_06055</name>
</gene>
<dbReference type="AlphaFoldDB" id="A0A9X3IV85"/>
<protein>
    <submittedName>
        <fullName evidence="2">Uncharacterized protein</fullName>
    </submittedName>
</protein>
<name>A0A9X3IV85_9BACT</name>
<sequence>MLADVDQPLAQRVGAGRVGDAAERERCHGADRRLGVVLDGRGERGAGRLDREQPEQVRRGHADRRLGVAEAARVDGDPLRHGLARGGGGVGQRLGVLVGRAGGEVRQQLEDRRQILLLVGLEQLDQERHRGGARRVHRALVPDRREQRVERALPLAGVIADERADQLRHVARLSVGVAQGLPVDRVEVDEHHRDHTPARSACLQPAAGRDRPLVGF</sequence>
<keyword evidence="3" id="KW-1185">Reference proteome</keyword>
<feature type="region of interest" description="Disordered" evidence="1">
    <location>
        <begin position="192"/>
        <end position="216"/>
    </location>
</feature>
<comment type="caution">
    <text evidence="2">The sequence shown here is derived from an EMBL/GenBank/DDBJ whole genome shotgun (WGS) entry which is preliminary data.</text>
</comment>